<organism evidence="1 2">
    <name type="scientific">Mytilus coruscus</name>
    <name type="common">Sea mussel</name>
    <dbReference type="NCBI Taxonomy" id="42192"/>
    <lineage>
        <taxon>Eukaryota</taxon>
        <taxon>Metazoa</taxon>
        <taxon>Spiralia</taxon>
        <taxon>Lophotrochozoa</taxon>
        <taxon>Mollusca</taxon>
        <taxon>Bivalvia</taxon>
        <taxon>Autobranchia</taxon>
        <taxon>Pteriomorphia</taxon>
        <taxon>Mytilida</taxon>
        <taxon>Mytiloidea</taxon>
        <taxon>Mytilidae</taxon>
        <taxon>Mytilinae</taxon>
        <taxon>Mytilus</taxon>
    </lineage>
</organism>
<dbReference type="AlphaFoldDB" id="A0A6J8C6M8"/>
<reference evidence="1 2" key="1">
    <citation type="submission" date="2020-06" db="EMBL/GenBank/DDBJ databases">
        <authorList>
            <person name="Li R."/>
            <person name="Bekaert M."/>
        </authorList>
    </citation>
    <scope>NUCLEOTIDE SEQUENCE [LARGE SCALE GENOMIC DNA]</scope>
    <source>
        <strain evidence="2">wild</strain>
    </source>
</reference>
<dbReference type="OrthoDB" id="6054784at2759"/>
<protein>
    <submittedName>
        <fullName evidence="1">Uncharacterized protein</fullName>
    </submittedName>
</protein>
<sequence>MVLPSEINNMLDIYKNKKNTKELDYDVLNLQLRFRDLNIYKTKDLQSLSMNKLMTKFYPIRINMGMQKVLKEVFGLSYEQSAGFDYHIGKGYNIFKDSASQFSPLLMQEDDKGQYGLPANVNLKECSSFEIKCESIKDSKDYVNQRLRELQIDIDGDINYGAFNLQVRNGYNKSNESSKSTAQTLDKSSFSVEHRIQKVVVKTPFKITDEFKIDINALPANYDLKMKAV</sequence>
<dbReference type="EMBL" id="CACVKT020004498">
    <property type="protein sequence ID" value="CAC5390327.1"/>
    <property type="molecule type" value="Genomic_DNA"/>
</dbReference>
<proteinExistence type="predicted"/>
<keyword evidence="2" id="KW-1185">Reference proteome</keyword>
<gene>
    <name evidence="1" type="ORF">MCOR_25432</name>
</gene>
<name>A0A6J8C6M8_MYTCO</name>
<accession>A0A6J8C6M8</accession>
<evidence type="ECO:0000313" key="1">
    <source>
        <dbReference type="EMBL" id="CAC5390327.1"/>
    </source>
</evidence>
<evidence type="ECO:0000313" key="2">
    <source>
        <dbReference type="Proteomes" id="UP000507470"/>
    </source>
</evidence>
<dbReference type="Proteomes" id="UP000507470">
    <property type="component" value="Unassembled WGS sequence"/>
</dbReference>